<keyword evidence="3" id="KW-0813">Transport</keyword>
<dbReference type="AlphaFoldDB" id="A0AAU1U7W2"/>
<dbReference type="GO" id="GO:0030313">
    <property type="term" value="C:cell envelope"/>
    <property type="evidence" value="ECO:0007669"/>
    <property type="project" value="UniProtKB-SubCell"/>
</dbReference>
<gene>
    <name evidence="7" type="ORF">OHU69_22020</name>
</gene>
<evidence type="ECO:0000256" key="3">
    <source>
        <dbReference type="ARBA" id="ARBA00022448"/>
    </source>
</evidence>
<comment type="similarity">
    <text evidence="2">Belongs to the bacterial solute-binding protein 5 family.</text>
</comment>
<evidence type="ECO:0000256" key="5">
    <source>
        <dbReference type="SAM" id="SignalP"/>
    </source>
</evidence>
<dbReference type="GO" id="GO:0042597">
    <property type="term" value="C:periplasmic space"/>
    <property type="evidence" value="ECO:0007669"/>
    <property type="project" value="UniProtKB-ARBA"/>
</dbReference>
<dbReference type="EMBL" id="CP108195">
    <property type="protein sequence ID" value="WTS13486.1"/>
    <property type="molecule type" value="Genomic_DNA"/>
</dbReference>
<protein>
    <submittedName>
        <fullName evidence="7">ABC transporter substrate-binding protein</fullName>
    </submittedName>
</protein>
<organism evidence="7">
    <name type="scientific">Streptomyces sp. NBC_00119</name>
    <dbReference type="NCBI Taxonomy" id="2975659"/>
    <lineage>
        <taxon>Bacteria</taxon>
        <taxon>Bacillati</taxon>
        <taxon>Actinomycetota</taxon>
        <taxon>Actinomycetes</taxon>
        <taxon>Kitasatosporales</taxon>
        <taxon>Streptomycetaceae</taxon>
        <taxon>Streptomyces</taxon>
    </lineage>
</organism>
<dbReference type="InterPro" id="IPR039424">
    <property type="entry name" value="SBP_5"/>
</dbReference>
<reference evidence="7" key="1">
    <citation type="submission" date="2022-10" db="EMBL/GenBank/DDBJ databases">
        <title>The complete genomes of actinobacterial strains from the NBC collection.</title>
        <authorList>
            <person name="Joergensen T.S."/>
            <person name="Alvarez Arevalo M."/>
            <person name="Sterndorff E.B."/>
            <person name="Faurdal D."/>
            <person name="Vuksanovic O."/>
            <person name="Mourched A.-S."/>
            <person name="Charusanti P."/>
            <person name="Shaw S."/>
            <person name="Blin K."/>
            <person name="Weber T."/>
        </authorList>
    </citation>
    <scope>NUCLEOTIDE SEQUENCE</scope>
    <source>
        <strain evidence="7">NBC_00119</strain>
    </source>
</reference>
<feature type="signal peptide" evidence="5">
    <location>
        <begin position="1"/>
        <end position="22"/>
    </location>
</feature>
<evidence type="ECO:0000256" key="2">
    <source>
        <dbReference type="ARBA" id="ARBA00005695"/>
    </source>
</evidence>
<dbReference type="GO" id="GO:0015833">
    <property type="term" value="P:peptide transport"/>
    <property type="evidence" value="ECO:0007669"/>
    <property type="project" value="TreeGrafter"/>
</dbReference>
<comment type="subcellular location">
    <subcellularLocation>
        <location evidence="1">Cell envelope</location>
    </subcellularLocation>
</comment>
<dbReference type="InterPro" id="IPR000914">
    <property type="entry name" value="SBP_5_dom"/>
</dbReference>
<evidence type="ECO:0000259" key="6">
    <source>
        <dbReference type="Pfam" id="PF00496"/>
    </source>
</evidence>
<sequence length="518" mass="56699">MRSIRMRVFATFMVLAAAGAGAWQLLPDRDEQGKTIAVGTTDAVTSLDPAGAYDAGSWALYSNVFQSLLTFDAGGAAPVPDAAKHCGFVGRGLRTYRCELRDGLTFPSGRAVTAKDVKFSFDRVRAINSPVGPATLLDTLGKVETSGARTVTFRLSSPDATFPFKVATGAGSIVDSTQYPAHSLRTRTRVDGTGPYRLSSYTPGKQAKLVPNARYEGAVKSVGEPTTLRYFKDSAALESAWKARSVDVAARQLPPALLASYAPSDKGERLTEVESAETRNLVLNVRTGRPLHDRRVRQALATLLDRDRLVSSTYQGTVDSLYSVIPRGITGHTTAFFDAYPKPDAARARTLLQEAGVSTPVRFEFAYSRGAASASEAKEIKRQLEADGLFKVSLRYYEWTDFQRRYASGKLDAYAVGWLPDFPDPDTFTAQLVRTGSGMHNGYSSKEVDGLIQASQQYEDRSRTMGDFRKLQEAVARDVPLIPLWQRKEYVLSTESITGGQYLSDGTGVFRLWQLGWI</sequence>
<dbReference type="PIRSF" id="PIRSF002741">
    <property type="entry name" value="MppA"/>
    <property type="match status" value="1"/>
</dbReference>
<name>A0AAU1U7W2_9ACTN</name>
<evidence type="ECO:0000256" key="1">
    <source>
        <dbReference type="ARBA" id="ARBA00004196"/>
    </source>
</evidence>
<dbReference type="SUPFAM" id="SSF53850">
    <property type="entry name" value="Periplasmic binding protein-like II"/>
    <property type="match status" value="1"/>
</dbReference>
<feature type="chain" id="PRO_5043670291" evidence="5">
    <location>
        <begin position="23"/>
        <end position="518"/>
    </location>
</feature>
<dbReference type="PANTHER" id="PTHR30290">
    <property type="entry name" value="PERIPLASMIC BINDING COMPONENT OF ABC TRANSPORTER"/>
    <property type="match status" value="1"/>
</dbReference>
<dbReference type="GO" id="GO:0043190">
    <property type="term" value="C:ATP-binding cassette (ABC) transporter complex"/>
    <property type="evidence" value="ECO:0007669"/>
    <property type="project" value="InterPro"/>
</dbReference>
<dbReference type="Pfam" id="PF00496">
    <property type="entry name" value="SBP_bac_5"/>
    <property type="match status" value="1"/>
</dbReference>
<dbReference type="GO" id="GO:1904680">
    <property type="term" value="F:peptide transmembrane transporter activity"/>
    <property type="evidence" value="ECO:0007669"/>
    <property type="project" value="TreeGrafter"/>
</dbReference>
<feature type="domain" description="Solute-binding protein family 5" evidence="6">
    <location>
        <begin position="78"/>
        <end position="435"/>
    </location>
</feature>
<dbReference type="InterPro" id="IPR030678">
    <property type="entry name" value="Peptide/Ni-bd"/>
</dbReference>
<evidence type="ECO:0000256" key="4">
    <source>
        <dbReference type="ARBA" id="ARBA00022729"/>
    </source>
</evidence>
<proteinExistence type="inferred from homology"/>
<keyword evidence="4 5" id="KW-0732">Signal</keyword>
<evidence type="ECO:0000313" key="7">
    <source>
        <dbReference type="EMBL" id="WTS13486.1"/>
    </source>
</evidence>
<accession>A0AAU1U7W2</accession>
<dbReference type="Gene3D" id="3.10.105.10">
    <property type="entry name" value="Dipeptide-binding Protein, Domain 3"/>
    <property type="match status" value="1"/>
</dbReference>
<dbReference type="Gene3D" id="3.40.190.10">
    <property type="entry name" value="Periplasmic binding protein-like II"/>
    <property type="match status" value="1"/>
</dbReference>
<dbReference type="PANTHER" id="PTHR30290:SF10">
    <property type="entry name" value="PERIPLASMIC OLIGOPEPTIDE-BINDING PROTEIN-RELATED"/>
    <property type="match status" value="1"/>
</dbReference>